<reference evidence="3" key="1">
    <citation type="journal article" date="2020" name="Nat. Commun.">
        <title>Genome assembly of wild tea tree DASZ reveals pedigree and selection history of tea varieties.</title>
        <authorList>
            <person name="Zhang W."/>
            <person name="Zhang Y."/>
            <person name="Qiu H."/>
            <person name="Guo Y."/>
            <person name="Wan H."/>
            <person name="Zhang X."/>
            <person name="Scossa F."/>
            <person name="Alseekh S."/>
            <person name="Zhang Q."/>
            <person name="Wang P."/>
            <person name="Xu L."/>
            <person name="Schmidt M.H."/>
            <person name="Jia X."/>
            <person name="Li D."/>
            <person name="Zhu A."/>
            <person name="Guo F."/>
            <person name="Chen W."/>
            <person name="Ni D."/>
            <person name="Usadel B."/>
            <person name="Fernie A.R."/>
            <person name="Wen W."/>
        </authorList>
    </citation>
    <scope>NUCLEOTIDE SEQUENCE [LARGE SCALE GENOMIC DNA]</scope>
    <source>
        <strain evidence="3">cv. G240</strain>
    </source>
</reference>
<dbReference type="SUPFAM" id="SSF56235">
    <property type="entry name" value="N-terminal nucleophile aminohydrolases (Ntn hydrolases)"/>
    <property type="match status" value="1"/>
</dbReference>
<feature type="domain" description="DUF3700" evidence="1">
    <location>
        <begin position="2"/>
        <end position="214"/>
    </location>
</feature>
<dbReference type="PANTHER" id="PTHR45952:SF8">
    <property type="entry name" value="STEM-SPECIFIC PROTEIN TSJT1"/>
    <property type="match status" value="1"/>
</dbReference>
<reference evidence="2 3" key="2">
    <citation type="submission" date="2020-07" db="EMBL/GenBank/DDBJ databases">
        <title>Genome assembly of wild tea tree DASZ reveals pedigree and selection history of tea varieties.</title>
        <authorList>
            <person name="Zhang W."/>
        </authorList>
    </citation>
    <scope>NUCLEOTIDE SEQUENCE [LARGE SCALE GENOMIC DNA]</scope>
    <source>
        <strain evidence="3">cv. G240</strain>
        <tissue evidence="2">Leaf</tissue>
    </source>
</reference>
<evidence type="ECO:0000313" key="2">
    <source>
        <dbReference type="EMBL" id="KAF5944415.1"/>
    </source>
</evidence>
<gene>
    <name evidence="2" type="ORF">HYC85_018492</name>
</gene>
<dbReference type="InterPro" id="IPR044828">
    <property type="entry name" value="TSJT1-like"/>
</dbReference>
<comment type="caution">
    <text evidence="2">The sequence shown here is derived from an EMBL/GenBank/DDBJ whole genome shotgun (WGS) entry which is preliminary data.</text>
</comment>
<evidence type="ECO:0000313" key="3">
    <source>
        <dbReference type="Proteomes" id="UP000593564"/>
    </source>
</evidence>
<dbReference type="PANTHER" id="PTHR45952">
    <property type="entry name" value="ALUMINUM INDUCED PROTEIN WITH YGL AND LRDR MOTIFS"/>
    <property type="match status" value="1"/>
</dbReference>
<dbReference type="EMBL" id="JACBKZ010000008">
    <property type="protein sequence ID" value="KAF5944415.1"/>
    <property type="molecule type" value="Genomic_DNA"/>
</dbReference>
<evidence type="ECO:0000259" key="1">
    <source>
        <dbReference type="SMART" id="SM01172"/>
    </source>
</evidence>
<accession>A0A7J7GW51</accession>
<sequence>MLAVFEKSTGKPPDELSLPLKGMPDLKTGEETVEIFHSWRPHSMLSIVVVDDVYCIFLGMLENTCDLRSHYGLSRQVTEAMVVVEAYKVLRDRTPYPPDQVVRDLQGKFAFVLFDARANTLFIARDRDGCIPLQWRMARDGSLVCSDDPNVIAEACGNCCTFFPPGFPLFFTQYILHFALSTCIYMSGDHPLNKIRAITWEDDEGNISSVLFQVDLFTRLRSIPRTDSSANWAGVTTVDGE</sequence>
<dbReference type="SMART" id="SM01172">
    <property type="entry name" value="DUF3700"/>
    <property type="match status" value="1"/>
</dbReference>
<proteinExistence type="predicted"/>
<dbReference type="InterPro" id="IPR024286">
    <property type="entry name" value="DUF3700"/>
</dbReference>
<keyword evidence="3" id="KW-1185">Reference proteome</keyword>
<dbReference type="Gene3D" id="3.60.20.10">
    <property type="entry name" value="Glutamine Phosphoribosylpyrophosphate, subunit 1, domain 1"/>
    <property type="match status" value="1"/>
</dbReference>
<dbReference type="InterPro" id="IPR029055">
    <property type="entry name" value="Ntn_hydrolases_N"/>
</dbReference>
<dbReference type="AlphaFoldDB" id="A0A7J7GW51"/>
<name>A0A7J7GW51_CAMSI</name>
<dbReference type="Proteomes" id="UP000593564">
    <property type="component" value="Unassembled WGS sequence"/>
</dbReference>
<protein>
    <recommendedName>
        <fullName evidence="1">DUF3700 domain-containing protein</fullName>
    </recommendedName>
</protein>
<organism evidence="2 3">
    <name type="scientific">Camellia sinensis</name>
    <name type="common">Tea plant</name>
    <name type="synonym">Thea sinensis</name>
    <dbReference type="NCBI Taxonomy" id="4442"/>
    <lineage>
        <taxon>Eukaryota</taxon>
        <taxon>Viridiplantae</taxon>
        <taxon>Streptophyta</taxon>
        <taxon>Embryophyta</taxon>
        <taxon>Tracheophyta</taxon>
        <taxon>Spermatophyta</taxon>
        <taxon>Magnoliopsida</taxon>
        <taxon>eudicotyledons</taxon>
        <taxon>Gunneridae</taxon>
        <taxon>Pentapetalae</taxon>
        <taxon>asterids</taxon>
        <taxon>Ericales</taxon>
        <taxon>Theaceae</taxon>
        <taxon>Camellia</taxon>
    </lineage>
</organism>
<dbReference type="Pfam" id="PF12481">
    <property type="entry name" value="DUF3700"/>
    <property type="match status" value="1"/>
</dbReference>